<dbReference type="CDD" id="cd07516">
    <property type="entry name" value="HAD_Pase"/>
    <property type="match status" value="1"/>
</dbReference>
<dbReference type="RefSeq" id="WP_115360167.1">
    <property type="nucleotide sequence ID" value="NZ_CP038012.1"/>
</dbReference>
<dbReference type="Gene3D" id="3.40.50.1000">
    <property type="entry name" value="HAD superfamily/HAD-like"/>
    <property type="match status" value="1"/>
</dbReference>
<sequence>MIRLIAIDMDGTLLSPDHTISEMNKKTIREAQAQGIEVVIATGRSYLEAYEPVHEEGLDLSYICINGAEVRDNTGNLITGTHLLDEDIHKVMAILESYEIDCQLFIDKTVYAKSIQVQVDTFIQLAEAANLTPNVEDIRKEIESRVELGIVQIVDSFDPVLKDHQSEIYKILGTSFNRDNLDVARAALNNIPSLAISSSGAGNLEITNVNAQKGIALTALARARNIPMEQVMAIGDNYNDLSMMERVGRSVAMGNAPEAIQEACDHITETNSNNGVSVAIQKVLQAQMSR</sequence>
<dbReference type="OrthoDB" id="9810101at2"/>
<dbReference type="EMBL" id="UGYZ01000002">
    <property type="protein sequence ID" value="SUI99654.1"/>
    <property type="molecule type" value="Genomic_DNA"/>
</dbReference>
<dbReference type="InterPro" id="IPR036412">
    <property type="entry name" value="HAD-like_sf"/>
</dbReference>
<dbReference type="GO" id="GO:0000287">
    <property type="term" value="F:magnesium ion binding"/>
    <property type="evidence" value="ECO:0007669"/>
    <property type="project" value="TreeGrafter"/>
</dbReference>
<evidence type="ECO:0000313" key="2">
    <source>
        <dbReference type="Proteomes" id="UP000254519"/>
    </source>
</evidence>
<protein>
    <submittedName>
        <fullName evidence="1">Uncharacterized phosphatase YwpJ</fullName>
        <ecNumber evidence="1">3.1.3.-</ecNumber>
    </submittedName>
</protein>
<dbReference type="GO" id="GO:0005829">
    <property type="term" value="C:cytosol"/>
    <property type="evidence" value="ECO:0007669"/>
    <property type="project" value="TreeGrafter"/>
</dbReference>
<dbReference type="Gene3D" id="3.30.1240.10">
    <property type="match status" value="1"/>
</dbReference>
<dbReference type="SFLD" id="SFLDG01144">
    <property type="entry name" value="C2.B.4:_PGP_Like"/>
    <property type="match status" value="1"/>
</dbReference>
<dbReference type="PANTHER" id="PTHR10000:SF55">
    <property type="entry name" value="5-AMINO-6-(5-PHOSPHO-D-RIBITYLAMINO)URACIL PHOSPHATASE YCSE"/>
    <property type="match status" value="1"/>
</dbReference>
<accession>A0A380BDP4</accession>
<gene>
    <name evidence="1" type="primary">ywpJ</name>
    <name evidence="1" type="ORF">NCTC4822_00703</name>
</gene>
<dbReference type="InterPro" id="IPR006379">
    <property type="entry name" value="HAD-SF_hydro_IIB"/>
</dbReference>
<dbReference type="PANTHER" id="PTHR10000">
    <property type="entry name" value="PHOSPHOSERINE PHOSPHATASE"/>
    <property type="match status" value="1"/>
</dbReference>
<proteinExistence type="predicted"/>
<dbReference type="SFLD" id="SFLDS00003">
    <property type="entry name" value="Haloacid_Dehalogenase"/>
    <property type="match status" value="1"/>
</dbReference>
<dbReference type="InterPro" id="IPR000150">
    <property type="entry name" value="Cof"/>
</dbReference>
<dbReference type="SFLD" id="SFLDG01140">
    <property type="entry name" value="C2.B:_Phosphomannomutase_and_P"/>
    <property type="match status" value="1"/>
</dbReference>
<dbReference type="GO" id="GO:0016791">
    <property type="term" value="F:phosphatase activity"/>
    <property type="evidence" value="ECO:0007669"/>
    <property type="project" value="TreeGrafter"/>
</dbReference>
<dbReference type="PROSITE" id="PS01229">
    <property type="entry name" value="COF_2"/>
    <property type="match status" value="1"/>
</dbReference>
<name>A0A380BDP4_SPOPA</name>
<dbReference type="NCBIfam" id="TIGR00099">
    <property type="entry name" value="Cof-subfamily"/>
    <property type="match status" value="1"/>
</dbReference>
<evidence type="ECO:0000313" key="1">
    <source>
        <dbReference type="EMBL" id="SUI99654.1"/>
    </source>
</evidence>
<keyword evidence="2" id="KW-1185">Reference proteome</keyword>
<dbReference type="PROSITE" id="PS01228">
    <property type="entry name" value="COF_1"/>
    <property type="match status" value="1"/>
</dbReference>
<dbReference type="SUPFAM" id="SSF56784">
    <property type="entry name" value="HAD-like"/>
    <property type="match status" value="1"/>
</dbReference>
<keyword evidence="1" id="KW-0378">Hydrolase</keyword>
<reference evidence="1 2" key="1">
    <citation type="submission" date="2018-06" db="EMBL/GenBank/DDBJ databases">
        <authorList>
            <consortium name="Pathogen Informatics"/>
            <person name="Doyle S."/>
        </authorList>
    </citation>
    <scope>NUCLEOTIDE SEQUENCE [LARGE SCALE GENOMIC DNA]</scope>
    <source>
        <strain evidence="2">ATCC 11859 / DSM 33 / NCIB 8841 / NCTC 4822</strain>
    </source>
</reference>
<dbReference type="AlphaFoldDB" id="A0A380BDP4"/>
<dbReference type="Proteomes" id="UP000254519">
    <property type="component" value="Unassembled WGS sequence"/>
</dbReference>
<dbReference type="InterPro" id="IPR023214">
    <property type="entry name" value="HAD_sf"/>
</dbReference>
<dbReference type="Pfam" id="PF08282">
    <property type="entry name" value="Hydrolase_3"/>
    <property type="match status" value="1"/>
</dbReference>
<dbReference type="EC" id="3.1.3.-" evidence="1"/>
<organism evidence="1 2">
    <name type="scientific">Sporosarcina pasteurii</name>
    <name type="common">Bacillus pasteurii</name>
    <dbReference type="NCBI Taxonomy" id="1474"/>
    <lineage>
        <taxon>Bacteria</taxon>
        <taxon>Bacillati</taxon>
        <taxon>Bacillota</taxon>
        <taxon>Bacilli</taxon>
        <taxon>Bacillales</taxon>
        <taxon>Caryophanaceae</taxon>
        <taxon>Sporosarcina</taxon>
    </lineage>
</organism>
<dbReference type="NCBIfam" id="TIGR01484">
    <property type="entry name" value="HAD-SF-IIB"/>
    <property type="match status" value="1"/>
</dbReference>